<name>A0ABX0M9W2_9BURK</name>
<organism evidence="5 6">
    <name type="scientific">Massilia aquatica</name>
    <dbReference type="NCBI Taxonomy" id="2609000"/>
    <lineage>
        <taxon>Bacteria</taxon>
        <taxon>Pseudomonadati</taxon>
        <taxon>Pseudomonadota</taxon>
        <taxon>Betaproteobacteria</taxon>
        <taxon>Burkholderiales</taxon>
        <taxon>Oxalobacteraceae</taxon>
        <taxon>Telluria group</taxon>
        <taxon>Massilia</taxon>
    </lineage>
</organism>
<dbReference type="GO" id="GO:0004601">
    <property type="term" value="F:peroxidase activity"/>
    <property type="evidence" value="ECO:0007669"/>
    <property type="project" value="UniProtKB-KW"/>
</dbReference>
<dbReference type="InterPro" id="IPR036249">
    <property type="entry name" value="Thioredoxin-like_sf"/>
</dbReference>
<keyword evidence="6" id="KW-1185">Reference proteome</keyword>
<proteinExistence type="inferred from homology"/>
<dbReference type="Proteomes" id="UP000819052">
    <property type="component" value="Unassembled WGS sequence"/>
</dbReference>
<comment type="similarity">
    <text evidence="1 4">Belongs to the glutathione peroxidase family.</text>
</comment>
<keyword evidence="3 4" id="KW-0560">Oxidoreductase</keyword>
<dbReference type="PIRSF" id="PIRSF000303">
    <property type="entry name" value="Glutathion_perox"/>
    <property type="match status" value="1"/>
</dbReference>
<dbReference type="Gene3D" id="3.40.30.10">
    <property type="entry name" value="Glutaredoxin"/>
    <property type="match status" value="1"/>
</dbReference>
<gene>
    <name evidence="5" type="ORF">F1609_14010</name>
</gene>
<evidence type="ECO:0000256" key="4">
    <source>
        <dbReference type="RuleBase" id="RU000499"/>
    </source>
</evidence>
<dbReference type="Pfam" id="PF00255">
    <property type="entry name" value="GSHPx"/>
    <property type="match status" value="1"/>
</dbReference>
<evidence type="ECO:0000256" key="2">
    <source>
        <dbReference type="ARBA" id="ARBA00022559"/>
    </source>
</evidence>
<dbReference type="CDD" id="cd00340">
    <property type="entry name" value="GSH_Peroxidase"/>
    <property type="match status" value="1"/>
</dbReference>
<dbReference type="PRINTS" id="PR01011">
    <property type="entry name" value="GLUTPROXDASE"/>
</dbReference>
<dbReference type="PROSITE" id="PS51355">
    <property type="entry name" value="GLUTATHIONE_PEROXID_3"/>
    <property type="match status" value="1"/>
</dbReference>
<evidence type="ECO:0000256" key="1">
    <source>
        <dbReference type="ARBA" id="ARBA00006926"/>
    </source>
</evidence>
<evidence type="ECO:0000256" key="3">
    <source>
        <dbReference type="ARBA" id="ARBA00023002"/>
    </source>
</evidence>
<dbReference type="InterPro" id="IPR029759">
    <property type="entry name" value="GPX_AS"/>
</dbReference>
<dbReference type="PANTHER" id="PTHR11592:SF40">
    <property type="entry name" value="THIOREDOXIN_GLUTATHIONE PEROXIDASE BTUE"/>
    <property type="match status" value="1"/>
</dbReference>
<keyword evidence="2 4" id="KW-0575">Peroxidase</keyword>
<reference evidence="5 6" key="1">
    <citation type="submission" date="2019-09" db="EMBL/GenBank/DDBJ databases">
        <title>Taxonomy of Antarctic Massilia spp.: description of Massilia rubra sp. nov., Massilia aquatica sp. nov., Massilia mucilaginosa sp. nov., Massilia frigida sp. nov. isolated from streams, lakes and regoliths.</title>
        <authorList>
            <person name="Holochova P."/>
            <person name="Sedlacek I."/>
            <person name="Kralova S."/>
            <person name="Maslanova I."/>
            <person name="Busse H.-J."/>
            <person name="Stankova E."/>
            <person name="Vrbovska V."/>
            <person name="Kovarovic V."/>
            <person name="Bartak M."/>
            <person name="Svec P."/>
            <person name="Pantucek R."/>
        </authorList>
    </citation>
    <scope>NUCLEOTIDE SEQUENCE [LARGE SCALE GENOMIC DNA]</scope>
    <source>
        <strain evidence="5 6">CCM 8693</strain>
    </source>
</reference>
<evidence type="ECO:0000313" key="6">
    <source>
        <dbReference type="Proteomes" id="UP000819052"/>
    </source>
</evidence>
<sequence>MNDDIGNIPFTTMDGATATLADFRGKVLLLVNVASQCGLTPQYAGLEQLFTQQREAGLVVIGFPANDFGAQEPGSNEEIAQFCETSFGVSFPLAQKIAVTGPQRHPLYAALTLAQPVAVDTSGGALRAKLAGYGVKQADPSDVLWNFEKFLVSREGHVVARFSPDVTPEDPALAAAIAEQLGK</sequence>
<dbReference type="PROSITE" id="PS00460">
    <property type="entry name" value="GLUTATHIONE_PEROXID_1"/>
    <property type="match status" value="1"/>
</dbReference>
<dbReference type="EMBL" id="VVIW01000007">
    <property type="protein sequence ID" value="NHZ41265.1"/>
    <property type="molecule type" value="Genomic_DNA"/>
</dbReference>
<dbReference type="RefSeq" id="WP_167077054.1">
    <property type="nucleotide sequence ID" value="NZ_VVIW01000007.1"/>
</dbReference>
<dbReference type="PANTHER" id="PTHR11592">
    <property type="entry name" value="GLUTATHIONE PEROXIDASE"/>
    <property type="match status" value="1"/>
</dbReference>
<dbReference type="SUPFAM" id="SSF52833">
    <property type="entry name" value="Thioredoxin-like"/>
    <property type="match status" value="1"/>
</dbReference>
<protein>
    <recommendedName>
        <fullName evidence="4">Glutathione peroxidase</fullName>
    </recommendedName>
</protein>
<accession>A0ABX0M9W2</accession>
<evidence type="ECO:0000313" key="5">
    <source>
        <dbReference type="EMBL" id="NHZ41265.1"/>
    </source>
</evidence>
<comment type="caution">
    <text evidence="5">The sequence shown here is derived from an EMBL/GenBank/DDBJ whole genome shotgun (WGS) entry which is preliminary data.</text>
</comment>
<dbReference type="InterPro" id="IPR000889">
    <property type="entry name" value="Glutathione_peroxidase"/>
</dbReference>